<keyword evidence="2" id="KW-0812">Transmembrane</keyword>
<feature type="region of interest" description="Disordered" evidence="1">
    <location>
        <begin position="54"/>
        <end position="83"/>
    </location>
</feature>
<evidence type="ECO:0000313" key="4">
    <source>
        <dbReference type="EMBL" id="KAF0305791.1"/>
    </source>
</evidence>
<dbReference type="EMBL" id="VIIS01000722">
    <property type="protein sequence ID" value="KAF0305791.1"/>
    <property type="molecule type" value="Genomic_DNA"/>
</dbReference>
<evidence type="ECO:0000256" key="2">
    <source>
        <dbReference type="SAM" id="Phobius"/>
    </source>
</evidence>
<name>A0A6A4WUN1_AMPAM</name>
<feature type="compositionally biased region" description="Polar residues" evidence="1">
    <location>
        <begin position="54"/>
        <end position="71"/>
    </location>
</feature>
<feature type="transmembrane region" description="Helical" evidence="2">
    <location>
        <begin position="152"/>
        <end position="170"/>
    </location>
</feature>
<sequence length="370" mass="39251">MAGTIIGGVILAAVITASAGQLYHRSDYGGSSNYNSNSNTGYYPSRSSYDTSSLDYGNIYGSRSPSTQTYTVPPPRSPASRLDYSSQRLQLAYDAYLRELRTASALREGRRDPLQPAHDLQPAAQHTDPAAAPIERSDSYGYGDDCSDLDTLSMILGLGALAAFALYYYLQQQAAAAPARSSVWMPMMSVIQNRLPEHVVLESLLEKACGGLDVLETRRSSQWTQRGVTGRGIGGDCLEGLIGPAAGFSALAAIVAYALAQAAMAMAGARSSDTGVDYTALNSAARQMLIALTAPDQCVAHQLCQVTRSAGHASAQTRTPIKLASVALAWYAARLRQTPGSTGPYSEYCWSLVHGLNGTCPDPSRACIAT</sequence>
<reference evidence="4 5" key="1">
    <citation type="submission" date="2019-07" db="EMBL/GenBank/DDBJ databases">
        <title>Draft genome assembly of a fouling barnacle, Amphibalanus amphitrite (Darwin, 1854): The first reference genome for Thecostraca.</title>
        <authorList>
            <person name="Kim W."/>
        </authorList>
    </citation>
    <scope>NUCLEOTIDE SEQUENCE [LARGE SCALE GENOMIC DNA]</scope>
    <source>
        <strain evidence="4">SNU_AA5</strain>
        <tissue evidence="4">Soma without cirri and trophi</tissue>
    </source>
</reference>
<keyword evidence="3" id="KW-0732">Signal</keyword>
<proteinExistence type="predicted"/>
<gene>
    <name evidence="4" type="ORF">FJT64_022637</name>
</gene>
<dbReference type="AlphaFoldDB" id="A0A6A4WUN1"/>
<comment type="caution">
    <text evidence="4">The sequence shown here is derived from an EMBL/GenBank/DDBJ whole genome shotgun (WGS) entry which is preliminary data.</text>
</comment>
<feature type="region of interest" description="Disordered" evidence="1">
    <location>
        <begin position="113"/>
        <end position="137"/>
    </location>
</feature>
<evidence type="ECO:0000256" key="1">
    <source>
        <dbReference type="SAM" id="MobiDB-lite"/>
    </source>
</evidence>
<keyword evidence="5" id="KW-1185">Reference proteome</keyword>
<dbReference type="Proteomes" id="UP000440578">
    <property type="component" value="Unassembled WGS sequence"/>
</dbReference>
<accession>A0A6A4WUN1</accession>
<evidence type="ECO:0000313" key="5">
    <source>
        <dbReference type="Proteomes" id="UP000440578"/>
    </source>
</evidence>
<organism evidence="4 5">
    <name type="scientific">Amphibalanus amphitrite</name>
    <name type="common">Striped barnacle</name>
    <name type="synonym">Balanus amphitrite</name>
    <dbReference type="NCBI Taxonomy" id="1232801"/>
    <lineage>
        <taxon>Eukaryota</taxon>
        <taxon>Metazoa</taxon>
        <taxon>Ecdysozoa</taxon>
        <taxon>Arthropoda</taxon>
        <taxon>Crustacea</taxon>
        <taxon>Multicrustacea</taxon>
        <taxon>Cirripedia</taxon>
        <taxon>Thoracica</taxon>
        <taxon>Thoracicalcarea</taxon>
        <taxon>Balanomorpha</taxon>
        <taxon>Balanoidea</taxon>
        <taxon>Balanidae</taxon>
        <taxon>Amphibalaninae</taxon>
        <taxon>Amphibalanus</taxon>
    </lineage>
</organism>
<keyword evidence="2" id="KW-0472">Membrane</keyword>
<feature type="chain" id="PRO_5025527414" evidence="3">
    <location>
        <begin position="20"/>
        <end position="370"/>
    </location>
</feature>
<protein>
    <submittedName>
        <fullName evidence="4">Uncharacterized protein</fullName>
    </submittedName>
</protein>
<evidence type="ECO:0000256" key="3">
    <source>
        <dbReference type="SAM" id="SignalP"/>
    </source>
</evidence>
<keyword evidence="2" id="KW-1133">Transmembrane helix</keyword>
<feature type="signal peptide" evidence="3">
    <location>
        <begin position="1"/>
        <end position="19"/>
    </location>
</feature>